<dbReference type="SUPFAM" id="SSF48371">
    <property type="entry name" value="ARM repeat"/>
    <property type="match status" value="1"/>
</dbReference>
<feature type="non-terminal residue" evidence="1">
    <location>
        <position position="259"/>
    </location>
</feature>
<dbReference type="Gene3D" id="1.25.10.10">
    <property type="entry name" value="Leucine-rich Repeat Variant"/>
    <property type="match status" value="1"/>
</dbReference>
<evidence type="ECO:0000313" key="2">
    <source>
        <dbReference type="Proteomes" id="UP000654075"/>
    </source>
</evidence>
<dbReference type="Proteomes" id="UP000654075">
    <property type="component" value="Unassembled WGS sequence"/>
</dbReference>
<sequence length="259" mass="26629">AVASLGRQGSEQALRVLSSCLKDWHATVRREAAAALHSLVPAGEACKKELPPATAAAASVALEALSPLALHGDAQAMAALIAALGSKPLRQHALAAVIRVATEADSIQSLSLAAKAADDAQVNSISREASGEEFVTVGEVDGGNFPFVTDRKQFGYFSREKEIEKDANFVRKTAPGTTIEKVLCFAVCQKAEVANDVLPLHGELASFQPLCGNLPSGGLWGLGSGSSAADTVLGTGMPTHIGTPNFAVRPPAAPVEGAN</sequence>
<protein>
    <submittedName>
        <fullName evidence="1">Uncharacterized protein</fullName>
    </submittedName>
</protein>
<dbReference type="AlphaFoldDB" id="A0A813F9E0"/>
<comment type="caution">
    <text evidence="1">The sequence shown here is derived from an EMBL/GenBank/DDBJ whole genome shotgun (WGS) entry which is preliminary data.</text>
</comment>
<evidence type="ECO:0000313" key="1">
    <source>
        <dbReference type="EMBL" id="CAE8609850.1"/>
    </source>
</evidence>
<name>A0A813F9E0_POLGL</name>
<gene>
    <name evidence="1" type="ORF">PGLA1383_LOCUS27673</name>
</gene>
<dbReference type="InterPro" id="IPR016024">
    <property type="entry name" value="ARM-type_fold"/>
</dbReference>
<accession>A0A813F9E0</accession>
<keyword evidence="2" id="KW-1185">Reference proteome</keyword>
<organism evidence="1 2">
    <name type="scientific">Polarella glacialis</name>
    <name type="common">Dinoflagellate</name>
    <dbReference type="NCBI Taxonomy" id="89957"/>
    <lineage>
        <taxon>Eukaryota</taxon>
        <taxon>Sar</taxon>
        <taxon>Alveolata</taxon>
        <taxon>Dinophyceae</taxon>
        <taxon>Suessiales</taxon>
        <taxon>Suessiaceae</taxon>
        <taxon>Polarella</taxon>
    </lineage>
</organism>
<reference evidence="1" key="1">
    <citation type="submission" date="2021-02" db="EMBL/GenBank/DDBJ databases">
        <authorList>
            <person name="Dougan E. K."/>
            <person name="Rhodes N."/>
            <person name="Thang M."/>
            <person name="Chan C."/>
        </authorList>
    </citation>
    <scope>NUCLEOTIDE SEQUENCE</scope>
</reference>
<dbReference type="InterPro" id="IPR011989">
    <property type="entry name" value="ARM-like"/>
</dbReference>
<proteinExistence type="predicted"/>
<dbReference type="EMBL" id="CAJNNV010024431">
    <property type="protein sequence ID" value="CAE8609850.1"/>
    <property type="molecule type" value="Genomic_DNA"/>
</dbReference>